<organism evidence="4 5">
    <name type="scientific">Arthrobacter ginsengisoli</name>
    <dbReference type="NCBI Taxonomy" id="1356565"/>
    <lineage>
        <taxon>Bacteria</taxon>
        <taxon>Bacillati</taxon>
        <taxon>Actinomycetota</taxon>
        <taxon>Actinomycetes</taxon>
        <taxon>Micrococcales</taxon>
        <taxon>Micrococcaceae</taxon>
        <taxon>Arthrobacter</taxon>
    </lineage>
</organism>
<evidence type="ECO:0000256" key="2">
    <source>
        <dbReference type="SAM" id="MobiDB-lite"/>
    </source>
</evidence>
<proteinExistence type="predicted"/>
<feature type="compositionally biased region" description="Low complexity" evidence="2">
    <location>
        <begin position="51"/>
        <end position="67"/>
    </location>
</feature>
<keyword evidence="3" id="KW-1133">Transmembrane helix</keyword>
<keyword evidence="3" id="KW-0812">Transmembrane</keyword>
<dbReference type="Gene3D" id="2.40.260.10">
    <property type="entry name" value="Sortase"/>
    <property type="match status" value="1"/>
</dbReference>
<protein>
    <recommendedName>
        <fullName evidence="6">Sortase</fullName>
    </recommendedName>
</protein>
<evidence type="ECO:0000313" key="4">
    <source>
        <dbReference type="EMBL" id="MDR7084506.1"/>
    </source>
</evidence>
<comment type="caution">
    <text evidence="4">The sequence shown here is derived from an EMBL/GenBank/DDBJ whole genome shotgun (WGS) entry which is preliminary data.</text>
</comment>
<evidence type="ECO:0000313" key="5">
    <source>
        <dbReference type="Proteomes" id="UP001252243"/>
    </source>
</evidence>
<evidence type="ECO:0000256" key="1">
    <source>
        <dbReference type="ARBA" id="ARBA00022801"/>
    </source>
</evidence>
<dbReference type="Proteomes" id="UP001252243">
    <property type="component" value="Unassembled WGS sequence"/>
</dbReference>
<dbReference type="InterPro" id="IPR042001">
    <property type="entry name" value="Sortase_F"/>
</dbReference>
<gene>
    <name evidence="4" type="ORF">J2X01_003817</name>
</gene>
<dbReference type="CDD" id="cd05829">
    <property type="entry name" value="Sortase_F"/>
    <property type="match status" value="1"/>
</dbReference>
<keyword evidence="5" id="KW-1185">Reference proteome</keyword>
<keyword evidence="1" id="KW-0378">Hydrolase</keyword>
<dbReference type="EMBL" id="JAVDVQ010000024">
    <property type="protein sequence ID" value="MDR7084506.1"/>
    <property type="molecule type" value="Genomic_DNA"/>
</dbReference>
<feature type="region of interest" description="Disordered" evidence="2">
    <location>
        <begin position="44"/>
        <end position="102"/>
    </location>
</feature>
<name>A0ABU1UHA5_9MICC</name>
<feature type="transmembrane region" description="Helical" evidence="3">
    <location>
        <begin position="24"/>
        <end position="42"/>
    </location>
</feature>
<dbReference type="InterPro" id="IPR005754">
    <property type="entry name" value="Sortase"/>
</dbReference>
<dbReference type="InterPro" id="IPR023365">
    <property type="entry name" value="Sortase_dom-sf"/>
</dbReference>
<reference evidence="4 5" key="1">
    <citation type="submission" date="2023-07" db="EMBL/GenBank/DDBJ databases">
        <title>Sorghum-associated microbial communities from plants grown in Nebraska, USA.</title>
        <authorList>
            <person name="Schachtman D."/>
        </authorList>
    </citation>
    <scope>NUCLEOTIDE SEQUENCE [LARGE SCALE GENOMIC DNA]</scope>
    <source>
        <strain evidence="4 5">BE167</strain>
    </source>
</reference>
<evidence type="ECO:0008006" key="6">
    <source>
        <dbReference type="Google" id="ProtNLM"/>
    </source>
</evidence>
<keyword evidence="3" id="KW-0472">Membrane</keyword>
<evidence type="ECO:0000256" key="3">
    <source>
        <dbReference type="SAM" id="Phobius"/>
    </source>
</evidence>
<sequence length="250" mass="25842">MPFLHSPARGSTSAKPRTWNRGDLLILACGLVAFLILTFLSGPGPSGQSEPAGAPPAATAPGDAGSPTRSAPEGGAAGLDNVVTGTDGAQEEAGQPPALPPAAAPRRIVYPAAGIDVVVHPLDPSPSDIASQTIVPPVSFDGYWVTTFGTPGAGSTNTTYIMGHSWEDRDAPFNRLSSATAPGDIFEVTTTAGTISYRVDWISTEDKSTLKDHQIWQVVPNRLVLISCYTEDLFGKNVVLVASPAPATGP</sequence>
<dbReference type="Pfam" id="PF04203">
    <property type="entry name" value="Sortase"/>
    <property type="match status" value="1"/>
</dbReference>
<dbReference type="RefSeq" id="WP_310061017.1">
    <property type="nucleotide sequence ID" value="NZ_JAVDVQ010000024.1"/>
</dbReference>
<dbReference type="SUPFAM" id="SSF63817">
    <property type="entry name" value="Sortase"/>
    <property type="match status" value="1"/>
</dbReference>
<accession>A0ABU1UHA5</accession>